<keyword evidence="4" id="KW-1185">Reference proteome</keyword>
<reference evidence="3 4" key="1">
    <citation type="submission" date="2020-02" db="EMBL/GenBank/DDBJ databases">
        <title>A chromosome-scale genome assembly of the black bullhead catfish (Ameiurus melas).</title>
        <authorList>
            <person name="Wen M."/>
            <person name="Zham M."/>
            <person name="Cabau C."/>
            <person name="Klopp C."/>
            <person name="Donnadieu C."/>
            <person name="Roques C."/>
            <person name="Bouchez O."/>
            <person name="Lampietro C."/>
            <person name="Jouanno E."/>
            <person name="Herpin A."/>
            <person name="Louis A."/>
            <person name="Berthelot C."/>
            <person name="Parey E."/>
            <person name="Roest-Crollius H."/>
            <person name="Braasch I."/>
            <person name="Postlethwait J."/>
            <person name="Robinson-Rechavi M."/>
            <person name="Echchiki A."/>
            <person name="Begum T."/>
            <person name="Montfort J."/>
            <person name="Schartl M."/>
            <person name="Bobe J."/>
            <person name="Guiguen Y."/>
        </authorList>
    </citation>
    <scope>NUCLEOTIDE SEQUENCE [LARGE SCALE GENOMIC DNA]</scope>
    <source>
        <strain evidence="3">M_S1</strain>
        <tissue evidence="3">Blood</tissue>
    </source>
</reference>
<name>A0A7J6B127_AMEME</name>
<dbReference type="PANTHER" id="PTHR43157">
    <property type="entry name" value="PHOSPHATIDYLINOSITOL-GLYCAN BIOSYNTHESIS CLASS F PROTEIN-RELATED"/>
    <property type="match status" value="1"/>
</dbReference>
<comment type="similarity">
    <text evidence="1">Belongs to the short-chain dehydrogenases/reductases (SDR) family.</text>
</comment>
<dbReference type="Pfam" id="PF00106">
    <property type="entry name" value="adh_short"/>
    <property type="match status" value="1"/>
</dbReference>
<evidence type="ECO:0000256" key="2">
    <source>
        <dbReference type="ARBA" id="ARBA00023002"/>
    </source>
</evidence>
<dbReference type="Proteomes" id="UP000593565">
    <property type="component" value="Unassembled WGS sequence"/>
</dbReference>
<dbReference type="InterPro" id="IPR036291">
    <property type="entry name" value="NAD(P)-bd_dom_sf"/>
</dbReference>
<dbReference type="EMBL" id="JAAGNN010000006">
    <property type="protein sequence ID" value="KAF4087891.1"/>
    <property type="molecule type" value="Genomic_DNA"/>
</dbReference>
<protein>
    <submittedName>
        <fullName evidence="3">Uncharacterized protein</fullName>
    </submittedName>
</protein>
<dbReference type="SUPFAM" id="SSF51735">
    <property type="entry name" value="NAD(P)-binding Rossmann-fold domains"/>
    <property type="match status" value="1"/>
</dbReference>
<proteinExistence type="inferred from homology"/>
<dbReference type="PANTHER" id="PTHR43157:SF54">
    <property type="entry name" value="RETINOL DEHYDROGENASE 12-LIKE ISOFORM X1-RELATED"/>
    <property type="match status" value="1"/>
</dbReference>
<comment type="caution">
    <text evidence="3">The sequence shown here is derived from an EMBL/GenBank/DDBJ whole genome shotgun (WGS) entry which is preliminary data.</text>
</comment>
<keyword evidence="2" id="KW-0560">Oxidoreductase</keyword>
<accession>A0A7J6B127</accession>
<evidence type="ECO:0000313" key="3">
    <source>
        <dbReference type="EMBL" id="KAF4087891.1"/>
    </source>
</evidence>
<dbReference type="InterPro" id="IPR002347">
    <property type="entry name" value="SDR_fam"/>
</dbReference>
<dbReference type="Gene3D" id="3.40.50.720">
    <property type="entry name" value="NAD(P)-binding Rossmann-like Domain"/>
    <property type="match status" value="1"/>
</dbReference>
<gene>
    <name evidence="3" type="ORF">AMELA_G00076640</name>
</gene>
<evidence type="ECO:0000313" key="4">
    <source>
        <dbReference type="Proteomes" id="UP000593565"/>
    </source>
</evidence>
<dbReference type="GO" id="GO:0016491">
    <property type="term" value="F:oxidoreductase activity"/>
    <property type="evidence" value="ECO:0007669"/>
    <property type="project" value="UniProtKB-KW"/>
</dbReference>
<organism evidence="3 4">
    <name type="scientific">Ameiurus melas</name>
    <name type="common">Black bullhead</name>
    <name type="synonym">Silurus melas</name>
    <dbReference type="NCBI Taxonomy" id="219545"/>
    <lineage>
        <taxon>Eukaryota</taxon>
        <taxon>Metazoa</taxon>
        <taxon>Chordata</taxon>
        <taxon>Craniata</taxon>
        <taxon>Vertebrata</taxon>
        <taxon>Euteleostomi</taxon>
        <taxon>Actinopterygii</taxon>
        <taxon>Neopterygii</taxon>
        <taxon>Teleostei</taxon>
        <taxon>Ostariophysi</taxon>
        <taxon>Siluriformes</taxon>
        <taxon>Ictaluridae</taxon>
        <taxon>Ameiurus</taxon>
    </lineage>
</organism>
<dbReference type="AlphaFoldDB" id="A0A7J6B127"/>
<sequence length="80" mass="8762">MRKWIAGGMCTSHLSGKTVLITGPNTGIGKETAQDMARRGARVVMACRDLRRADMAVQEIRRATGNGCNDVPQVDNRGWF</sequence>
<evidence type="ECO:0000256" key="1">
    <source>
        <dbReference type="ARBA" id="ARBA00006484"/>
    </source>
</evidence>